<evidence type="ECO:0000313" key="2">
    <source>
        <dbReference type="EMBL" id="CAG8959090.1"/>
    </source>
</evidence>
<accession>A0A9N9PX93</accession>
<dbReference type="EMBL" id="CAJVRL010000088">
    <property type="protein sequence ID" value="CAG8959090.1"/>
    <property type="molecule type" value="Genomic_DNA"/>
</dbReference>
<organism evidence="2 3">
    <name type="scientific">Hymenoscyphus fraxineus</name>
    <dbReference type="NCBI Taxonomy" id="746836"/>
    <lineage>
        <taxon>Eukaryota</taxon>
        <taxon>Fungi</taxon>
        <taxon>Dikarya</taxon>
        <taxon>Ascomycota</taxon>
        <taxon>Pezizomycotina</taxon>
        <taxon>Leotiomycetes</taxon>
        <taxon>Helotiales</taxon>
        <taxon>Helotiaceae</taxon>
        <taxon>Hymenoscyphus</taxon>
    </lineage>
</organism>
<proteinExistence type="predicted"/>
<keyword evidence="3" id="KW-1185">Reference proteome</keyword>
<evidence type="ECO:0000256" key="1">
    <source>
        <dbReference type="SAM" id="MobiDB-lite"/>
    </source>
</evidence>
<feature type="compositionally biased region" description="Basic and acidic residues" evidence="1">
    <location>
        <begin position="39"/>
        <end position="50"/>
    </location>
</feature>
<name>A0A9N9PX93_9HELO</name>
<evidence type="ECO:0000313" key="3">
    <source>
        <dbReference type="Proteomes" id="UP000696280"/>
    </source>
</evidence>
<gene>
    <name evidence="2" type="ORF">HYFRA_00012871</name>
</gene>
<protein>
    <submittedName>
        <fullName evidence="2">Uncharacterized protein</fullName>
    </submittedName>
</protein>
<reference evidence="2" key="1">
    <citation type="submission" date="2021-07" db="EMBL/GenBank/DDBJ databases">
        <authorList>
            <person name="Durling M."/>
        </authorList>
    </citation>
    <scope>NUCLEOTIDE SEQUENCE</scope>
</reference>
<dbReference type="AlphaFoldDB" id="A0A9N9PX93"/>
<sequence length="264" mass="29938">MTVASRPAHEQENLNIGDNELQCEYNHGKIPTSFAKFTDAERNERSKHATESSFESYNPAKPPQKLETSNTSMRIHNTERKKAGSWLVRGARYHNDKVDVERMLAHSVAEPIKQRWNNRTPDARSWGGWGLMFGHLTLGQSVSVQSQKRGNGTTPDVSERRPKLILFWSLDIAKPAGQSVSVQSQSYVKAVRQLQPGHAQQPAETLSNRLATNERFIRRHNQDAPLMQDIRATTAPLSTRQTKKYEKWFWEVYPMGSTVGLSGN</sequence>
<comment type="caution">
    <text evidence="2">The sequence shown here is derived from an EMBL/GenBank/DDBJ whole genome shotgun (WGS) entry which is preliminary data.</text>
</comment>
<feature type="region of interest" description="Disordered" evidence="1">
    <location>
        <begin position="39"/>
        <end position="68"/>
    </location>
</feature>
<dbReference type="Proteomes" id="UP000696280">
    <property type="component" value="Unassembled WGS sequence"/>
</dbReference>